<reference evidence="1 2" key="2">
    <citation type="journal article" date="2013" name="Plant Cell Physiol.">
        <title>Rice Annotation Project Database (RAP-DB): an integrative and interactive database for rice genomics.</title>
        <authorList>
            <person name="Sakai H."/>
            <person name="Lee S.S."/>
            <person name="Tanaka T."/>
            <person name="Numa H."/>
            <person name="Kim J."/>
            <person name="Kawahara Y."/>
            <person name="Wakimoto H."/>
            <person name="Yang C.C."/>
            <person name="Iwamoto M."/>
            <person name="Abe T."/>
            <person name="Yamada Y."/>
            <person name="Muto A."/>
            <person name="Inokuchi H."/>
            <person name="Ikemura T."/>
            <person name="Matsumoto T."/>
            <person name="Sasaki T."/>
            <person name="Itoh T."/>
        </authorList>
    </citation>
    <scope>NUCLEOTIDE SEQUENCE [LARGE SCALE GENOMIC DNA]</scope>
    <source>
        <strain evidence="2">cv. Nipponbare</strain>
    </source>
</reference>
<dbReference type="InParanoid" id="A0A0P0X437"/>
<keyword evidence="2" id="KW-1185">Reference proteome</keyword>
<feature type="non-terminal residue" evidence="1">
    <location>
        <position position="1"/>
    </location>
</feature>
<dbReference type="EMBL" id="AP014963">
    <property type="protein sequence ID" value="BAT00710.1"/>
    <property type="molecule type" value="Genomic_DNA"/>
</dbReference>
<evidence type="ECO:0000313" key="2">
    <source>
        <dbReference type="Proteomes" id="UP000059680"/>
    </source>
</evidence>
<organism evidence="1 2">
    <name type="scientific">Oryza sativa subsp. japonica</name>
    <name type="common">Rice</name>
    <dbReference type="NCBI Taxonomy" id="39947"/>
    <lineage>
        <taxon>Eukaryota</taxon>
        <taxon>Viridiplantae</taxon>
        <taxon>Streptophyta</taxon>
        <taxon>Embryophyta</taxon>
        <taxon>Tracheophyta</taxon>
        <taxon>Spermatophyta</taxon>
        <taxon>Magnoliopsida</taxon>
        <taxon>Liliopsida</taxon>
        <taxon>Poales</taxon>
        <taxon>Poaceae</taxon>
        <taxon>BOP clade</taxon>
        <taxon>Oryzoideae</taxon>
        <taxon>Oryzeae</taxon>
        <taxon>Oryzinae</taxon>
        <taxon>Oryza</taxon>
        <taxon>Oryza sativa</taxon>
    </lineage>
</organism>
<dbReference type="PaxDb" id="39947-A0A0P0X437"/>
<dbReference type="Proteomes" id="UP000059680">
    <property type="component" value="Chromosome 7"/>
</dbReference>
<gene>
    <name evidence="1" type="ordered locus">Os07g0231133</name>
    <name evidence="1" type="ORF">OSNPB_070231133</name>
</gene>
<name>A0A0P0X437_ORYSJ</name>
<evidence type="ECO:0000313" key="1">
    <source>
        <dbReference type="EMBL" id="BAT00710.1"/>
    </source>
</evidence>
<reference evidence="2" key="1">
    <citation type="journal article" date="2005" name="Nature">
        <title>The map-based sequence of the rice genome.</title>
        <authorList>
            <consortium name="International rice genome sequencing project (IRGSP)"/>
            <person name="Matsumoto T."/>
            <person name="Wu J."/>
            <person name="Kanamori H."/>
            <person name="Katayose Y."/>
            <person name="Fujisawa M."/>
            <person name="Namiki N."/>
            <person name="Mizuno H."/>
            <person name="Yamamoto K."/>
            <person name="Antonio B.A."/>
            <person name="Baba T."/>
            <person name="Sakata K."/>
            <person name="Nagamura Y."/>
            <person name="Aoki H."/>
            <person name="Arikawa K."/>
            <person name="Arita K."/>
            <person name="Bito T."/>
            <person name="Chiden Y."/>
            <person name="Fujitsuka N."/>
            <person name="Fukunaka R."/>
            <person name="Hamada M."/>
            <person name="Harada C."/>
            <person name="Hayashi A."/>
            <person name="Hijishita S."/>
            <person name="Honda M."/>
            <person name="Hosokawa S."/>
            <person name="Ichikawa Y."/>
            <person name="Idonuma A."/>
            <person name="Iijima M."/>
            <person name="Ikeda M."/>
            <person name="Ikeno M."/>
            <person name="Ito K."/>
            <person name="Ito S."/>
            <person name="Ito T."/>
            <person name="Ito Y."/>
            <person name="Ito Y."/>
            <person name="Iwabuchi A."/>
            <person name="Kamiya K."/>
            <person name="Karasawa W."/>
            <person name="Kurita K."/>
            <person name="Katagiri S."/>
            <person name="Kikuta A."/>
            <person name="Kobayashi H."/>
            <person name="Kobayashi N."/>
            <person name="Machita K."/>
            <person name="Maehara T."/>
            <person name="Masukawa M."/>
            <person name="Mizubayashi T."/>
            <person name="Mukai Y."/>
            <person name="Nagasaki H."/>
            <person name="Nagata Y."/>
            <person name="Naito S."/>
            <person name="Nakashima M."/>
            <person name="Nakama Y."/>
            <person name="Nakamichi Y."/>
            <person name="Nakamura M."/>
            <person name="Meguro A."/>
            <person name="Negishi M."/>
            <person name="Ohta I."/>
            <person name="Ohta T."/>
            <person name="Okamoto M."/>
            <person name="Ono N."/>
            <person name="Saji S."/>
            <person name="Sakaguchi M."/>
            <person name="Sakai K."/>
            <person name="Shibata M."/>
            <person name="Shimokawa T."/>
            <person name="Song J."/>
            <person name="Takazaki Y."/>
            <person name="Terasawa K."/>
            <person name="Tsugane M."/>
            <person name="Tsuji K."/>
            <person name="Ueda S."/>
            <person name="Waki K."/>
            <person name="Yamagata H."/>
            <person name="Yamamoto M."/>
            <person name="Yamamoto S."/>
            <person name="Yamane H."/>
            <person name="Yoshiki S."/>
            <person name="Yoshihara R."/>
            <person name="Yukawa K."/>
            <person name="Zhong H."/>
            <person name="Yano M."/>
            <person name="Yuan Q."/>
            <person name="Ouyang S."/>
            <person name="Liu J."/>
            <person name="Jones K.M."/>
            <person name="Gansberger K."/>
            <person name="Moffat K."/>
            <person name="Hill J."/>
            <person name="Bera J."/>
            <person name="Fadrosh D."/>
            <person name="Jin S."/>
            <person name="Johri S."/>
            <person name="Kim M."/>
            <person name="Overton L."/>
            <person name="Reardon M."/>
            <person name="Tsitrin T."/>
            <person name="Vuong H."/>
            <person name="Weaver B."/>
            <person name="Ciecko A."/>
            <person name="Tallon L."/>
            <person name="Jackson J."/>
            <person name="Pai G."/>
            <person name="Aken S.V."/>
            <person name="Utterback T."/>
            <person name="Reidmuller S."/>
            <person name="Feldblyum T."/>
            <person name="Hsiao J."/>
            <person name="Zismann V."/>
            <person name="Iobst S."/>
            <person name="de Vazeille A.R."/>
            <person name="Buell C.R."/>
            <person name="Ying K."/>
            <person name="Li Y."/>
            <person name="Lu T."/>
            <person name="Huang Y."/>
            <person name="Zhao Q."/>
            <person name="Feng Q."/>
            <person name="Zhang L."/>
            <person name="Zhu J."/>
            <person name="Weng Q."/>
            <person name="Mu J."/>
            <person name="Lu Y."/>
            <person name="Fan D."/>
            <person name="Liu Y."/>
            <person name="Guan J."/>
            <person name="Zhang Y."/>
            <person name="Yu S."/>
            <person name="Liu X."/>
            <person name="Zhang Y."/>
            <person name="Hong G."/>
            <person name="Han B."/>
            <person name="Choisne N."/>
            <person name="Demange N."/>
            <person name="Orjeda G."/>
            <person name="Samain S."/>
            <person name="Cattolico L."/>
            <person name="Pelletier E."/>
            <person name="Couloux A."/>
            <person name="Segurens B."/>
            <person name="Wincker P."/>
            <person name="D'Hont A."/>
            <person name="Scarpelli C."/>
            <person name="Weissenbach J."/>
            <person name="Salanoubat M."/>
            <person name="Quetier F."/>
            <person name="Yu Y."/>
            <person name="Kim H.R."/>
            <person name="Rambo T."/>
            <person name="Currie J."/>
            <person name="Collura K."/>
            <person name="Luo M."/>
            <person name="Yang T."/>
            <person name="Ammiraju J.S.S."/>
            <person name="Engler F."/>
            <person name="Soderlund C."/>
            <person name="Wing R.A."/>
            <person name="Palmer L.E."/>
            <person name="de la Bastide M."/>
            <person name="Spiegel L."/>
            <person name="Nascimento L."/>
            <person name="Zutavern T."/>
            <person name="O'Shaughnessy A."/>
            <person name="Dike S."/>
            <person name="Dedhia N."/>
            <person name="Preston R."/>
            <person name="Balija V."/>
            <person name="McCombie W.R."/>
            <person name="Chow T."/>
            <person name="Chen H."/>
            <person name="Chung M."/>
            <person name="Chen C."/>
            <person name="Shaw J."/>
            <person name="Wu H."/>
            <person name="Hsiao K."/>
            <person name="Chao Y."/>
            <person name="Chu M."/>
            <person name="Cheng C."/>
            <person name="Hour A."/>
            <person name="Lee P."/>
            <person name="Lin S."/>
            <person name="Lin Y."/>
            <person name="Liou J."/>
            <person name="Liu S."/>
            <person name="Hsing Y."/>
            <person name="Raghuvanshi S."/>
            <person name="Mohanty A."/>
            <person name="Bharti A.K."/>
            <person name="Gaur A."/>
            <person name="Gupta V."/>
            <person name="Kumar D."/>
            <person name="Ravi V."/>
            <person name="Vij S."/>
            <person name="Kapur A."/>
            <person name="Khurana P."/>
            <person name="Khurana P."/>
            <person name="Khurana J.P."/>
            <person name="Tyagi A.K."/>
            <person name="Gaikwad K."/>
            <person name="Singh A."/>
            <person name="Dalal V."/>
            <person name="Srivastava S."/>
            <person name="Dixit A."/>
            <person name="Pal A.K."/>
            <person name="Ghazi I.A."/>
            <person name="Yadav M."/>
            <person name="Pandit A."/>
            <person name="Bhargava A."/>
            <person name="Sureshbabu K."/>
            <person name="Batra K."/>
            <person name="Sharma T.R."/>
            <person name="Mohapatra T."/>
            <person name="Singh N.K."/>
            <person name="Messing J."/>
            <person name="Nelson A.B."/>
            <person name="Fuks G."/>
            <person name="Kavchok S."/>
            <person name="Keizer G."/>
            <person name="Linton E."/>
            <person name="Llaca V."/>
            <person name="Song R."/>
            <person name="Tanyolac B."/>
            <person name="Young S."/>
            <person name="Ho-Il K."/>
            <person name="Hahn J.H."/>
            <person name="Sangsakoo G."/>
            <person name="Vanavichit A."/>
            <person name="de Mattos Luiz.A.T."/>
            <person name="Zimmer P.D."/>
            <person name="Malone G."/>
            <person name="Dellagostin O."/>
            <person name="de Oliveira A.C."/>
            <person name="Bevan M."/>
            <person name="Bancroft I."/>
            <person name="Minx P."/>
            <person name="Cordum H."/>
            <person name="Wilson R."/>
            <person name="Cheng Z."/>
            <person name="Jin W."/>
            <person name="Jiang J."/>
            <person name="Leong S.A."/>
            <person name="Iwama H."/>
            <person name="Gojobori T."/>
            <person name="Itoh T."/>
            <person name="Niimura Y."/>
            <person name="Fujii Y."/>
            <person name="Habara T."/>
            <person name="Sakai H."/>
            <person name="Sato Y."/>
            <person name="Wilson G."/>
            <person name="Kumar K."/>
            <person name="McCouch S."/>
            <person name="Juretic N."/>
            <person name="Hoen D."/>
            <person name="Wright S."/>
            <person name="Bruskiewich R."/>
            <person name="Bureau T."/>
            <person name="Miyao A."/>
            <person name="Hirochika H."/>
            <person name="Nishikawa T."/>
            <person name="Kadowaki K."/>
            <person name="Sugiura M."/>
            <person name="Burr B."/>
            <person name="Sasaki T."/>
        </authorList>
    </citation>
    <scope>NUCLEOTIDE SEQUENCE [LARGE SCALE GENOMIC DNA]</scope>
    <source>
        <strain evidence="2">cv. Nipponbare</strain>
    </source>
</reference>
<accession>A0A0P0X437</accession>
<sequence>WCHPCQLCKASSCCPSSRRPPACVVVPSISPAPADFLSCYSYNPATRCTSSPHTTATVAATATAAAARAAAARAPVATSRWSVCTTEWPR</sequence>
<reference evidence="1 2" key="3">
    <citation type="journal article" date="2013" name="Rice">
        <title>Improvement of the Oryza sativa Nipponbare reference genome using next generation sequence and optical map data.</title>
        <authorList>
            <person name="Kawahara Y."/>
            <person name="de la Bastide M."/>
            <person name="Hamilton J.P."/>
            <person name="Kanamori H."/>
            <person name="McCombie W.R."/>
            <person name="Ouyang S."/>
            <person name="Schwartz D.C."/>
            <person name="Tanaka T."/>
            <person name="Wu J."/>
            <person name="Zhou S."/>
            <person name="Childs K.L."/>
            <person name="Davidson R.M."/>
            <person name="Lin H."/>
            <person name="Quesada-Ocampo L."/>
            <person name="Vaillancourt B."/>
            <person name="Sakai H."/>
            <person name="Lee S.S."/>
            <person name="Kim J."/>
            <person name="Numa H."/>
            <person name="Itoh T."/>
            <person name="Buell C.R."/>
            <person name="Matsumoto T."/>
        </authorList>
    </citation>
    <scope>NUCLEOTIDE SEQUENCE [LARGE SCALE GENOMIC DNA]</scope>
    <source>
        <strain evidence="2">cv. Nipponbare</strain>
    </source>
</reference>
<dbReference type="Gramene" id="Os07t0231133-00">
    <property type="protein sequence ID" value="Os07t0231133-00"/>
    <property type="gene ID" value="Os07g0231133"/>
</dbReference>
<protein>
    <submittedName>
        <fullName evidence="1">Os07g0231133 protein</fullName>
    </submittedName>
</protein>
<dbReference type="AlphaFoldDB" id="A0A0P0X437"/>
<proteinExistence type="predicted"/>